<dbReference type="RefSeq" id="WP_051277086.1">
    <property type="nucleotide sequence ID" value="NZ_LT906453.1"/>
</dbReference>
<sequence length="315" mass="34256">MIIELPDTSIPAVAKRIISVRENNGAMALGRVMTLVVITEEETLEPVLHEAQNATRQHPSRIIVVVSGNPNSTNKVDAQVRIGGDAGASEIVVLKLCGELTRHGSAVVLPLLLADSPIVAWWPRTAPHNVAADPIGVLAQRRITDAQAQKESISSMHRRAEHYQPGDTDLAWTRTTRWRGVLASLLEQPPHENVTAATVTGNPDSASAHLLAAWLQIRLQVPVQLLTTTDQEGIYGVTLERPSGTTQLIRPDGITGYITHPGEPERCISLPRRNDDESLADELSRLDADEPYAEALRLGLPEVTITPRQHTNPPA</sequence>
<name>A0A239VM57_9MICO</name>
<gene>
    <name evidence="3" type="ORF">SAMEA4475696_01788</name>
</gene>
<protein>
    <submittedName>
        <fullName evidence="3">Glucose-6-P dehydrogenase subunit</fullName>
    </submittedName>
</protein>
<evidence type="ECO:0000259" key="1">
    <source>
        <dbReference type="Pfam" id="PF10128"/>
    </source>
</evidence>
<dbReference type="KEGG" id="dco:SAMEA4475696_1788"/>
<organism evidence="3 4">
    <name type="scientific">Dermatophilus congolensis</name>
    <dbReference type="NCBI Taxonomy" id="1863"/>
    <lineage>
        <taxon>Bacteria</taxon>
        <taxon>Bacillati</taxon>
        <taxon>Actinomycetota</taxon>
        <taxon>Actinomycetes</taxon>
        <taxon>Micrococcales</taxon>
        <taxon>Dermatophilaceae</taxon>
        <taxon>Dermatophilus</taxon>
    </lineage>
</organism>
<evidence type="ECO:0000313" key="4">
    <source>
        <dbReference type="Proteomes" id="UP000242637"/>
    </source>
</evidence>
<dbReference type="InterPro" id="IPR004555">
    <property type="entry name" value="G6PDH_assembly_OpcA"/>
</dbReference>
<dbReference type="PANTHER" id="PTHR38658:SF1">
    <property type="entry name" value="OXPP CYCLE PROTEIN OPCA-RELATED"/>
    <property type="match status" value="1"/>
</dbReference>
<reference evidence="3 4" key="1">
    <citation type="submission" date="2017-06" db="EMBL/GenBank/DDBJ databases">
        <authorList>
            <consortium name="Pathogen Informatics"/>
        </authorList>
    </citation>
    <scope>NUCLEOTIDE SEQUENCE [LARGE SCALE GENOMIC DNA]</scope>
    <source>
        <strain evidence="3 4">NCTC13039</strain>
    </source>
</reference>
<dbReference type="Pfam" id="PF20171">
    <property type="entry name" value="OpcA_G6PD_C"/>
    <property type="match status" value="1"/>
</dbReference>
<dbReference type="Pfam" id="PF10128">
    <property type="entry name" value="OpcA_G6PD_assem"/>
    <property type="match status" value="1"/>
</dbReference>
<dbReference type="STRING" id="1121387.GCA_000429885_00157"/>
<evidence type="ECO:0000313" key="3">
    <source>
        <dbReference type="EMBL" id="SNV23317.1"/>
    </source>
</evidence>
<dbReference type="AlphaFoldDB" id="A0A239VM57"/>
<dbReference type="OrthoDB" id="128564at2"/>
<feature type="domain" description="Glucose-6-phosphate dehydrogenase assembly protein OpcA C-terminal" evidence="2">
    <location>
        <begin position="165"/>
        <end position="296"/>
    </location>
</feature>
<dbReference type="InterPro" id="IPR046801">
    <property type="entry name" value="OpcA_G6PD_N"/>
</dbReference>
<dbReference type="InterPro" id="IPR046802">
    <property type="entry name" value="OpcA_G6PD_C"/>
</dbReference>
<dbReference type="Proteomes" id="UP000242637">
    <property type="component" value="Chromosome 1"/>
</dbReference>
<dbReference type="EMBL" id="LT906453">
    <property type="protein sequence ID" value="SNV23317.1"/>
    <property type="molecule type" value="Genomic_DNA"/>
</dbReference>
<evidence type="ECO:0000259" key="2">
    <source>
        <dbReference type="Pfam" id="PF20171"/>
    </source>
</evidence>
<keyword evidence="4" id="KW-1185">Reference proteome</keyword>
<dbReference type="GeneID" id="63459982"/>
<feature type="domain" description="Glucose-6-phosphate dehydrogenase assembly protein OpcA N-terminal" evidence="1">
    <location>
        <begin position="51"/>
        <end position="160"/>
    </location>
</feature>
<accession>A0A239VM57</accession>
<proteinExistence type="predicted"/>
<dbReference type="PANTHER" id="PTHR38658">
    <property type="entry name" value="OXPP CYCLE PROTEIN OPCA-RELATED"/>
    <property type="match status" value="1"/>
</dbReference>